<keyword evidence="2" id="KW-1185">Reference proteome</keyword>
<proteinExistence type="predicted"/>
<dbReference type="AlphaFoldDB" id="A0A8X7CLC3"/>
<name>A0A8X7CLC3_9ARAC</name>
<protein>
    <submittedName>
        <fullName evidence="1">Uncharacterized protein</fullName>
    </submittedName>
</protein>
<evidence type="ECO:0000313" key="1">
    <source>
        <dbReference type="EMBL" id="GFY71901.1"/>
    </source>
</evidence>
<sequence length="163" mass="17694">MGGIFGVATGTAVISGSGSVLFPARAWQLTGHEAKQSQLTYVRLKLPFLVIEFLHQVVIHRLSLANSSGVDSGQCFRTIRGRSQISRPHIQPANQRRVSFSESATEIYDPISRSSEGHNASVLHGNGNANAFNYQGSRNADVFQEGRSVEALNFSVEASSQDF</sequence>
<dbReference type="Proteomes" id="UP000886998">
    <property type="component" value="Unassembled WGS sequence"/>
</dbReference>
<dbReference type="EMBL" id="BMAV01019152">
    <property type="protein sequence ID" value="GFY71901.1"/>
    <property type="molecule type" value="Genomic_DNA"/>
</dbReference>
<accession>A0A8X7CLC3</accession>
<comment type="caution">
    <text evidence="1">The sequence shown here is derived from an EMBL/GenBank/DDBJ whole genome shotgun (WGS) entry which is preliminary data.</text>
</comment>
<organism evidence="1 2">
    <name type="scientific">Trichonephila inaurata madagascariensis</name>
    <dbReference type="NCBI Taxonomy" id="2747483"/>
    <lineage>
        <taxon>Eukaryota</taxon>
        <taxon>Metazoa</taxon>
        <taxon>Ecdysozoa</taxon>
        <taxon>Arthropoda</taxon>
        <taxon>Chelicerata</taxon>
        <taxon>Arachnida</taxon>
        <taxon>Araneae</taxon>
        <taxon>Araneomorphae</taxon>
        <taxon>Entelegynae</taxon>
        <taxon>Araneoidea</taxon>
        <taxon>Nephilidae</taxon>
        <taxon>Trichonephila</taxon>
        <taxon>Trichonephila inaurata</taxon>
    </lineage>
</organism>
<evidence type="ECO:0000313" key="2">
    <source>
        <dbReference type="Proteomes" id="UP000886998"/>
    </source>
</evidence>
<gene>
    <name evidence="1" type="ORF">TNIN_492961</name>
</gene>
<reference evidence="1" key="1">
    <citation type="submission" date="2020-08" db="EMBL/GenBank/DDBJ databases">
        <title>Multicomponent nature underlies the extraordinary mechanical properties of spider dragline silk.</title>
        <authorList>
            <person name="Kono N."/>
            <person name="Nakamura H."/>
            <person name="Mori M."/>
            <person name="Yoshida Y."/>
            <person name="Ohtoshi R."/>
            <person name="Malay A.D."/>
            <person name="Moran D.A.P."/>
            <person name="Tomita M."/>
            <person name="Numata K."/>
            <person name="Arakawa K."/>
        </authorList>
    </citation>
    <scope>NUCLEOTIDE SEQUENCE</scope>
</reference>